<accession>M2Y102</accession>
<comment type="cofactor">
    <cofactor evidence="1">
        <name>Mg(2+)</name>
        <dbReference type="ChEBI" id="CHEBI:18420"/>
    </cofactor>
</comment>
<feature type="active site" description="Nucleophile" evidence="11">
    <location>
        <position position="118"/>
    </location>
</feature>
<dbReference type="SFLD" id="SFLDF00029">
    <property type="entry name" value="phosphoserine_phosphatase"/>
    <property type="match status" value="1"/>
</dbReference>
<dbReference type="PANTHER" id="PTHR43344:SF2">
    <property type="entry name" value="PHOSPHOSERINE PHOSPHATASE"/>
    <property type="match status" value="1"/>
</dbReference>
<dbReference type="EMBL" id="KB446546">
    <property type="protein sequence ID" value="EME38984.1"/>
    <property type="molecule type" value="Genomic_DNA"/>
</dbReference>
<evidence type="ECO:0000256" key="7">
    <source>
        <dbReference type="ARBA" id="ARBA00022801"/>
    </source>
</evidence>
<keyword evidence="9" id="KW-0718">Serine biosynthesis</keyword>
<keyword evidence="6" id="KW-0479">Metal-binding</keyword>
<dbReference type="InterPro" id="IPR036412">
    <property type="entry name" value="HAD-like_sf"/>
</dbReference>
<dbReference type="OMA" id="LSMFKHA"/>
<comment type="similarity">
    <text evidence="3">Belongs to the HAD-like hydrolase superfamily. SerB family.</text>
</comment>
<dbReference type="SFLD" id="SFLDG01136">
    <property type="entry name" value="C1.6:_Phosphoserine_Phosphatas"/>
    <property type="match status" value="1"/>
</dbReference>
<gene>
    <name evidence="12" type="ORF">DOTSEDRAFT_57284</name>
</gene>
<dbReference type="SFLD" id="SFLDS00003">
    <property type="entry name" value="Haloacid_Dehalogenase"/>
    <property type="match status" value="1"/>
</dbReference>
<dbReference type="AlphaFoldDB" id="M2Y102"/>
<dbReference type="GO" id="GO:0036424">
    <property type="term" value="F:L-phosphoserine phosphatase activity"/>
    <property type="evidence" value="ECO:0007669"/>
    <property type="project" value="EnsemblFungi"/>
</dbReference>
<evidence type="ECO:0000313" key="13">
    <source>
        <dbReference type="Proteomes" id="UP000016933"/>
    </source>
</evidence>
<proteinExistence type="inferred from homology"/>
<protein>
    <recommendedName>
        <fullName evidence="4">phosphoserine phosphatase</fullName>
        <ecNumber evidence="4">3.1.3.3</ecNumber>
    </recommendedName>
    <alternativeName>
        <fullName evidence="10">O-phosphoserine phosphohydrolase</fullName>
    </alternativeName>
</protein>
<evidence type="ECO:0000313" key="12">
    <source>
        <dbReference type="EMBL" id="EME38984.1"/>
    </source>
</evidence>
<dbReference type="OrthoDB" id="27226at2759"/>
<dbReference type="SUPFAM" id="SSF56784">
    <property type="entry name" value="HAD-like"/>
    <property type="match status" value="1"/>
</dbReference>
<keyword evidence="7" id="KW-0378">Hydrolase</keyword>
<dbReference type="GO" id="GO:0000287">
    <property type="term" value="F:magnesium ion binding"/>
    <property type="evidence" value="ECO:0007669"/>
    <property type="project" value="TreeGrafter"/>
</dbReference>
<evidence type="ECO:0000256" key="6">
    <source>
        <dbReference type="ARBA" id="ARBA00022723"/>
    </source>
</evidence>
<feature type="active site" description="Proton donor" evidence="11">
    <location>
        <position position="120"/>
    </location>
</feature>
<evidence type="ECO:0000256" key="3">
    <source>
        <dbReference type="ARBA" id="ARBA00009184"/>
    </source>
</evidence>
<evidence type="ECO:0000256" key="4">
    <source>
        <dbReference type="ARBA" id="ARBA00012640"/>
    </source>
</evidence>
<dbReference type="NCBIfam" id="TIGR01488">
    <property type="entry name" value="HAD-SF-IB"/>
    <property type="match status" value="1"/>
</dbReference>
<reference evidence="13" key="1">
    <citation type="journal article" date="2012" name="PLoS Genet.">
        <title>The genomes of the fungal plant pathogens Cladosporium fulvum and Dothistroma septosporum reveal adaptation to different hosts and lifestyles but also signatures of common ancestry.</title>
        <authorList>
            <person name="de Wit P.J.G.M."/>
            <person name="van der Burgt A."/>
            <person name="Oekmen B."/>
            <person name="Stergiopoulos I."/>
            <person name="Abd-Elsalam K.A."/>
            <person name="Aerts A.L."/>
            <person name="Bahkali A.H."/>
            <person name="Beenen H.G."/>
            <person name="Chettri P."/>
            <person name="Cox M.P."/>
            <person name="Datema E."/>
            <person name="de Vries R.P."/>
            <person name="Dhillon B."/>
            <person name="Ganley A.R."/>
            <person name="Griffiths S.A."/>
            <person name="Guo Y."/>
            <person name="Hamelin R.C."/>
            <person name="Henrissat B."/>
            <person name="Kabir M.S."/>
            <person name="Jashni M.K."/>
            <person name="Kema G."/>
            <person name="Klaubauf S."/>
            <person name="Lapidus A."/>
            <person name="Levasseur A."/>
            <person name="Lindquist E."/>
            <person name="Mehrabi R."/>
            <person name="Ohm R.A."/>
            <person name="Owen T.J."/>
            <person name="Salamov A."/>
            <person name="Schwelm A."/>
            <person name="Schijlen E."/>
            <person name="Sun H."/>
            <person name="van den Burg H.A."/>
            <person name="van Ham R.C.H.J."/>
            <person name="Zhang S."/>
            <person name="Goodwin S.B."/>
            <person name="Grigoriev I.V."/>
            <person name="Collemare J."/>
            <person name="Bradshaw R.E."/>
        </authorList>
    </citation>
    <scope>NUCLEOTIDE SEQUENCE [LARGE SCALE GENOMIC DNA]</scope>
    <source>
        <strain evidence="13">NZE10 / CBS 128990</strain>
    </source>
</reference>
<sequence length="337" mass="37093">MSLPPDVAESNVVLLLFAKSKKPTEVWQALFKDLHQNLKPQLQRSHQDLFPRPSFLDNDNGRVASLHLLLNSPPILRNLKSLTDTSLAPFQQTHDVELILQPTPLFLAHNLPGLCVFDMDSTLIQQEVIDELARVVGVYDKVSAITEAAMRGEEPYTDFEASLRARVGYLKGVPTGIWQEMKTSGIITFTPGARELTKVLKGLGWKMAVLSGGFTPLAEWVKGELGLDYCFANNLVADEARQILTGELVEGKPIIHGLKKQALLKEIAEKEGIPLERVVAVGDGSNDLPMMEVAGLGLAVNAKPKVQKAAPARLNTNSLRDVLFVLGYRDEEIAKFI</sequence>
<evidence type="ECO:0000256" key="5">
    <source>
        <dbReference type="ARBA" id="ARBA00022605"/>
    </source>
</evidence>
<evidence type="ECO:0000256" key="2">
    <source>
        <dbReference type="ARBA" id="ARBA00005135"/>
    </source>
</evidence>
<organism evidence="12 13">
    <name type="scientific">Dothistroma septosporum (strain NZE10 / CBS 128990)</name>
    <name type="common">Red band needle blight fungus</name>
    <name type="synonym">Mycosphaerella pini</name>
    <dbReference type="NCBI Taxonomy" id="675120"/>
    <lineage>
        <taxon>Eukaryota</taxon>
        <taxon>Fungi</taxon>
        <taxon>Dikarya</taxon>
        <taxon>Ascomycota</taxon>
        <taxon>Pezizomycotina</taxon>
        <taxon>Dothideomycetes</taxon>
        <taxon>Dothideomycetidae</taxon>
        <taxon>Mycosphaerellales</taxon>
        <taxon>Mycosphaerellaceae</taxon>
        <taxon>Dothistroma</taxon>
    </lineage>
</organism>
<evidence type="ECO:0000256" key="11">
    <source>
        <dbReference type="PIRSR" id="PIRSR604469-1"/>
    </source>
</evidence>
<keyword evidence="5" id="KW-0028">Amino-acid biosynthesis</keyword>
<keyword evidence="13" id="KW-1185">Reference proteome</keyword>
<evidence type="ECO:0000256" key="8">
    <source>
        <dbReference type="ARBA" id="ARBA00022842"/>
    </source>
</evidence>
<reference evidence="12 13" key="2">
    <citation type="journal article" date="2012" name="PLoS Pathog.">
        <title>Diverse lifestyles and strategies of plant pathogenesis encoded in the genomes of eighteen Dothideomycetes fungi.</title>
        <authorList>
            <person name="Ohm R.A."/>
            <person name="Feau N."/>
            <person name="Henrissat B."/>
            <person name="Schoch C.L."/>
            <person name="Horwitz B.A."/>
            <person name="Barry K.W."/>
            <person name="Condon B.J."/>
            <person name="Copeland A.C."/>
            <person name="Dhillon B."/>
            <person name="Glaser F."/>
            <person name="Hesse C.N."/>
            <person name="Kosti I."/>
            <person name="LaButti K."/>
            <person name="Lindquist E.A."/>
            <person name="Lucas S."/>
            <person name="Salamov A.A."/>
            <person name="Bradshaw R.E."/>
            <person name="Ciuffetti L."/>
            <person name="Hamelin R.C."/>
            <person name="Kema G.H.J."/>
            <person name="Lawrence C."/>
            <person name="Scott J.A."/>
            <person name="Spatafora J.W."/>
            <person name="Turgeon B.G."/>
            <person name="de Wit P.J.G.M."/>
            <person name="Zhong S."/>
            <person name="Goodwin S.B."/>
            <person name="Grigoriev I.V."/>
        </authorList>
    </citation>
    <scope>NUCLEOTIDE SEQUENCE [LARGE SCALE GENOMIC DNA]</scope>
    <source>
        <strain evidence="13">NZE10 / CBS 128990</strain>
    </source>
</reference>
<dbReference type="Pfam" id="PF12710">
    <property type="entry name" value="HAD"/>
    <property type="match status" value="1"/>
</dbReference>
<dbReference type="GO" id="GO:0005737">
    <property type="term" value="C:cytoplasm"/>
    <property type="evidence" value="ECO:0007669"/>
    <property type="project" value="TreeGrafter"/>
</dbReference>
<dbReference type="CDD" id="cd07500">
    <property type="entry name" value="HAD_PSP"/>
    <property type="match status" value="1"/>
</dbReference>
<evidence type="ECO:0000256" key="1">
    <source>
        <dbReference type="ARBA" id="ARBA00001946"/>
    </source>
</evidence>
<dbReference type="Proteomes" id="UP000016933">
    <property type="component" value="Unassembled WGS sequence"/>
</dbReference>
<dbReference type="SFLD" id="SFLDG01137">
    <property type="entry name" value="C1.6.1:_Phosphoserine_Phosphat"/>
    <property type="match status" value="1"/>
</dbReference>
<name>M2Y102_DOTSN</name>
<keyword evidence="8" id="KW-0460">Magnesium</keyword>
<dbReference type="Gene3D" id="3.40.50.1000">
    <property type="entry name" value="HAD superfamily/HAD-like"/>
    <property type="match status" value="1"/>
</dbReference>
<dbReference type="HOGENOM" id="CLU_036368_4_4_1"/>
<evidence type="ECO:0000256" key="10">
    <source>
        <dbReference type="ARBA" id="ARBA00031693"/>
    </source>
</evidence>
<dbReference type="InterPro" id="IPR004469">
    <property type="entry name" value="PSP"/>
</dbReference>
<dbReference type="InterPro" id="IPR023214">
    <property type="entry name" value="HAD_sf"/>
</dbReference>
<dbReference type="NCBIfam" id="TIGR00338">
    <property type="entry name" value="serB"/>
    <property type="match status" value="1"/>
</dbReference>
<dbReference type="PANTHER" id="PTHR43344">
    <property type="entry name" value="PHOSPHOSERINE PHOSPHATASE"/>
    <property type="match status" value="1"/>
</dbReference>
<dbReference type="STRING" id="675120.M2Y102"/>
<dbReference type="eggNOG" id="KOG1615">
    <property type="taxonomic scope" value="Eukaryota"/>
</dbReference>
<dbReference type="EC" id="3.1.3.3" evidence="4"/>
<dbReference type="UniPathway" id="UPA00135">
    <property type="reaction ID" value="UER00198"/>
</dbReference>
<dbReference type="GO" id="GO:0006564">
    <property type="term" value="P:L-serine biosynthetic process"/>
    <property type="evidence" value="ECO:0007669"/>
    <property type="project" value="UniProtKB-KW"/>
</dbReference>
<evidence type="ECO:0000256" key="9">
    <source>
        <dbReference type="ARBA" id="ARBA00023299"/>
    </source>
</evidence>
<comment type="pathway">
    <text evidence="2">Amino-acid biosynthesis; L-serine biosynthesis; L-serine from 3-phospho-D-glycerate: step 3/3.</text>
</comment>
<dbReference type="InterPro" id="IPR050582">
    <property type="entry name" value="HAD-like_SerB"/>
</dbReference>